<dbReference type="GO" id="GO:0005509">
    <property type="term" value="F:calcium ion binding"/>
    <property type="evidence" value="ECO:0007669"/>
    <property type="project" value="InterPro"/>
</dbReference>
<dbReference type="InterPro" id="IPR050557">
    <property type="entry name" value="RTX_toxin/Mannuronan_C5-epim"/>
</dbReference>
<dbReference type="PANTHER" id="PTHR38340">
    <property type="entry name" value="S-LAYER PROTEIN"/>
    <property type="match status" value="1"/>
</dbReference>
<keyword evidence="4" id="KW-1185">Reference proteome</keyword>
<dbReference type="EMBL" id="LR134313">
    <property type="protein sequence ID" value="VEF00326.1"/>
    <property type="molecule type" value="Genomic_DNA"/>
</dbReference>
<dbReference type="GO" id="GO:0016787">
    <property type="term" value="F:hydrolase activity"/>
    <property type="evidence" value="ECO:0007669"/>
    <property type="project" value="UniProtKB-KW"/>
</dbReference>
<dbReference type="PANTHER" id="PTHR38340:SF1">
    <property type="entry name" value="S-LAYER PROTEIN"/>
    <property type="match status" value="1"/>
</dbReference>
<dbReference type="RefSeq" id="WP_126326564.1">
    <property type="nucleotide sequence ID" value="NZ_MTBL01000035.1"/>
</dbReference>
<dbReference type="STRING" id="493.BWD07_10860"/>
<dbReference type="Gene3D" id="2.150.10.10">
    <property type="entry name" value="Serralysin-like metalloprotease, C-terminal"/>
    <property type="match status" value="1"/>
</dbReference>
<dbReference type="Pfam" id="PF00353">
    <property type="entry name" value="HemolysinCabind"/>
    <property type="match status" value="2"/>
</dbReference>
<dbReference type="InterPro" id="IPR001343">
    <property type="entry name" value="Hemolysn_Ca-bd"/>
</dbReference>
<proteinExistence type="predicted"/>
<evidence type="ECO:0000313" key="4">
    <source>
        <dbReference type="Proteomes" id="UP000279284"/>
    </source>
</evidence>
<dbReference type="AlphaFoldDB" id="A0A448D7A4"/>
<dbReference type="KEGG" id="nci:NCTC10296_00798"/>
<dbReference type="GO" id="GO:0005576">
    <property type="term" value="C:extracellular region"/>
    <property type="evidence" value="ECO:0007669"/>
    <property type="project" value="UniProtKB-SubCell"/>
</dbReference>
<keyword evidence="3" id="KW-0378">Hydrolase</keyword>
<keyword evidence="2" id="KW-0964">Secreted</keyword>
<dbReference type="SUPFAM" id="SSF51120">
    <property type="entry name" value="beta-Roll"/>
    <property type="match status" value="1"/>
</dbReference>
<dbReference type="OrthoDB" id="8604189at2"/>
<name>A0A448D7A4_9NEIS</name>
<evidence type="ECO:0000313" key="3">
    <source>
        <dbReference type="EMBL" id="VEF00326.1"/>
    </source>
</evidence>
<accession>A0A448D7A4</accession>
<dbReference type="EC" id="3.4.24.40" evidence="3"/>
<reference evidence="3 4" key="1">
    <citation type="submission" date="2018-12" db="EMBL/GenBank/DDBJ databases">
        <authorList>
            <consortium name="Pathogen Informatics"/>
        </authorList>
    </citation>
    <scope>NUCLEOTIDE SEQUENCE [LARGE SCALE GENOMIC DNA]</scope>
    <source>
        <strain evidence="3 4">NCTC10296</strain>
    </source>
</reference>
<gene>
    <name evidence="3" type="primary">prtC_2</name>
    <name evidence="3" type="ORF">NCTC10296_00798</name>
</gene>
<dbReference type="InterPro" id="IPR018511">
    <property type="entry name" value="Hemolysin-typ_Ca-bd_CS"/>
</dbReference>
<evidence type="ECO:0000256" key="1">
    <source>
        <dbReference type="ARBA" id="ARBA00004613"/>
    </source>
</evidence>
<evidence type="ECO:0000256" key="2">
    <source>
        <dbReference type="ARBA" id="ARBA00022525"/>
    </source>
</evidence>
<dbReference type="InterPro" id="IPR011049">
    <property type="entry name" value="Serralysin-like_metalloprot_C"/>
</dbReference>
<comment type="subcellular location">
    <subcellularLocation>
        <location evidence="1">Secreted</location>
    </subcellularLocation>
</comment>
<dbReference type="PRINTS" id="PR00313">
    <property type="entry name" value="CABNDNGRPT"/>
</dbReference>
<dbReference type="PROSITE" id="PS00330">
    <property type="entry name" value="HEMOLYSIN_CALCIUM"/>
    <property type="match status" value="2"/>
</dbReference>
<protein>
    <submittedName>
        <fullName evidence="3">Iron-regulated protein FrpA</fullName>
        <ecNumber evidence="3">3.4.24.40</ecNumber>
    </submittedName>
</protein>
<dbReference type="Proteomes" id="UP000279284">
    <property type="component" value="Chromosome"/>
</dbReference>
<sequence length="576" mass="63302">MMSDYQWISINGAESRNPENNYFQTNKQLLEITGQVARGAQDVKITAYYSVIKANNEVVEQSYSLPVRNTDIKEDGSFSAYIQALGANKGEIRIELETADASGNSIITKMSGQINGNNQALEILSDGEAMQPNDRGVWHSYSKDMEIRGKVEPDSGAAYLKIDYGQRIPLKDLLDENGNFTYKLEGIKAGNHSVWLESMDADKNTATTIYDFSVGRRPGGVVLIDEDENVWTAKGKEISGSLFQEMFHESFDQPPYLNSVRINDKHVSLDEAHEIEGVGTLTINTDGSYTFVPQEGFTGLVPDIVYNSTNKIRAHTPLAAGPDFDRSILSIRVNDTEDNPYAYQLKTGDNSRGESADLHGNMGKDVLIGDIHNTATVEVDGKNIIYTVQATNDTLSGNNGNDILFGDNISTANLGFTAENGSSAFEALKTHVGNELGSSSDGAVRYFIEENWEKLIDGSRNGGNDFLRGEAGDDILIGGAGNDKLHGGQGKDSYVFVTNSDSGQDTIVNFNFEQDKLVFTELLDPEKHALEWDQYNQVLHFTGTQDGHTYQNTITFQGIESDIELDDILKVQQVLG</sequence>
<dbReference type="Gene3D" id="2.60.40.1200">
    <property type="match status" value="1"/>
</dbReference>
<organism evidence="3 4">
    <name type="scientific">Neisseria canis</name>
    <dbReference type="NCBI Taxonomy" id="493"/>
    <lineage>
        <taxon>Bacteria</taxon>
        <taxon>Pseudomonadati</taxon>
        <taxon>Pseudomonadota</taxon>
        <taxon>Betaproteobacteria</taxon>
        <taxon>Neisseriales</taxon>
        <taxon>Neisseriaceae</taxon>
        <taxon>Neisseria</taxon>
    </lineage>
</organism>